<dbReference type="EMBL" id="FOMB01000018">
    <property type="protein sequence ID" value="SFD03894.1"/>
    <property type="molecule type" value="Genomic_DNA"/>
</dbReference>
<dbReference type="Pfam" id="PF04828">
    <property type="entry name" value="GFA"/>
    <property type="match status" value="1"/>
</dbReference>
<dbReference type="AlphaFoldDB" id="A0A0F5Q1E9"/>
<evidence type="ECO:0000313" key="6">
    <source>
        <dbReference type="EMBL" id="SFD03894.1"/>
    </source>
</evidence>
<dbReference type="InterPro" id="IPR011057">
    <property type="entry name" value="Mss4-like_sf"/>
</dbReference>
<dbReference type="SUPFAM" id="SSF51316">
    <property type="entry name" value="Mss4-like"/>
    <property type="match status" value="1"/>
</dbReference>
<gene>
    <name evidence="6" type="ORF">SAMN04488059_11848</name>
    <name evidence="5" type="ORF">WH91_02820</name>
</gene>
<dbReference type="STRING" id="728005.SAMN04488059_11848"/>
<dbReference type="InterPro" id="IPR052355">
    <property type="entry name" value="CENP-V-like"/>
</dbReference>
<dbReference type="PROSITE" id="PS51891">
    <property type="entry name" value="CENP_V_GFA"/>
    <property type="match status" value="1"/>
</dbReference>
<dbReference type="PANTHER" id="PTHR28620">
    <property type="entry name" value="CENTROMERE PROTEIN V"/>
    <property type="match status" value="1"/>
</dbReference>
<keyword evidence="3" id="KW-0862">Zinc</keyword>
<keyword evidence="7" id="KW-1185">Reference proteome</keyword>
<evidence type="ECO:0000313" key="7">
    <source>
        <dbReference type="Proteomes" id="UP000033519"/>
    </source>
</evidence>
<evidence type="ECO:0000256" key="1">
    <source>
        <dbReference type="ARBA" id="ARBA00005495"/>
    </source>
</evidence>
<dbReference type="PATRIC" id="fig|728005.3.peg.2715"/>
<evidence type="ECO:0000259" key="4">
    <source>
        <dbReference type="PROSITE" id="PS51891"/>
    </source>
</evidence>
<proteinExistence type="inferred from homology"/>
<dbReference type="Proteomes" id="UP000182258">
    <property type="component" value="Unassembled WGS sequence"/>
</dbReference>
<reference evidence="6 8" key="2">
    <citation type="submission" date="2016-10" db="EMBL/GenBank/DDBJ databases">
        <authorList>
            <person name="de Groot N.N."/>
        </authorList>
    </citation>
    <scope>NUCLEOTIDE SEQUENCE [LARGE SCALE GENOMIC DNA]</scope>
    <source>
        <strain evidence="6 8">CGMCC 1.10210</strain>
    </source>
</reference>
<dbReference type="Gene3D" id="2.170.150.70">
    <property type="match status" value="1"/>
</dbReference>
<accession>A0A0F5Q1E9</accession>
<evidence type="ECO:0000256" key="3">
    <source>
        <dbReference type="ARBA" id="ARBA00022833"/>
    </source>
</evidence>
<protein>
    <submittedName>
        <fullName evidence="6">Uncharacterized conserved protein</fullName>
    </submittedName>
</protein>
<dbReference type="EMBL" id="LAPV01000023">
    <property type="protein sequence ID" value="KKC34466.1"/>
    <property type="molecule type" value="Genomic_DNA"/>
</dbReference>
<evidence type="ECO:0000313" key="8">
    <source>
        <dbReference type="Proteomes" id="UP000182258"/>
    </source>
</evidence>
<evidence type="ECO:0000256" key="2">
    <source>
        <dbReference type="ARBA" id="ARBA00022723"/>
    </source>
</evidence>
<evidence type="ECO:0000313" key="5">
    <source>
        <dbReference type="EMBL" id="KKC34466.1"/>
    </source>
</evidence>
<comment type="similarity">
    <text evidence="1">Belongs to the Gfa family.</text>
</comment>
<feature type="domain" description="CENP-V/GFA" evidence="4">
    <location>
        <begin position="7"/>
        <end position="116"/>
    </location>
</feature>
<reference evidence="5 7" key="1">
    <citation type="submission" date="2015-03" db="EMBL/GenBank/DDBJ databases">
        <authorList>
            <person name="Lepp D."/>
            <person name="Hassan Y.I."/>
            <person name="Li X.-Z."/>
            <person name="Zhou T."/>
        </authorList>
    </citation>
    <scope>NUCLEOTIDE SEQUENCE [LARGE SCALE GENOMIC DNA]</scope>
    <source>
        <strain evidence="5 7">Cr7-05</strain>
    </source>
</reference>
<dbReference type="OrthoDB" id="9805575at2"/>
<keyword evidence="2" id="KW-0479">Metal-binding</keyword>
<dbReference type="RefSeq" id="WP_046169499.1">
    <property type="nucleotide sequence ID" value="NZ_FOMB01000018.1"/>
</dbReference>
<dbReference type="PANTHER" id="PTHR28620:SF1">
    <property type="entry name" value="CENP-V_GFA DOMAIN-CONTAINING PROTEIN"/>
    <property type="match status" value="1"/>
</dbReference>
<dbReference type="GO" id="GO:0046872">
    <property type="term" value="F:metal ion binding"/>
    <property type="evidence" value="ECO:0007669"/>
    <property type="project" value="UniProtKB-KW"/>
</dbReference>
<sequence length="120" mass="13093">MSEAHTYHGQCHCGAVQYDVSTALDGMGDCNCSRCRRVGWVLQSAPAGQFTLLSGADNLTSYRFNTENIEHLFCKTCGIESFARGGDGKGNAMVMINVNCLEPAIAVDRSMIKHWDGANW</sequence>
<dbReference type="GO" id="GO:0016846">
    <property type="term" value="F:carbon-sulfur lyase activity"/>
    <property type="evidence" value="ECO:0007669"/>
    <property type="project" value="InterPro"/>
</dbReference>
<name>A0A0F5Q1E9_9HYPH</name>
<organism evidence="6 8">
    <name type="scientific">Devosia psychrophila</name>
    <dbReference type="NCBI Taxonomy" id="728005"/>
    <lineage>
        <taxon>Bacteria</taxon>
        <taxon>Pseudomonadati</taxon>
        <taxon>Pseudomonadota</taxon>
        <taxon>Alphaproteobacteria</taxon>
        <taxon>Hyphomicrobiales</taxon>
        <taxon>Devosiaceae</taxon>
        <taxon>Devosia</taxon>
    </lineage>
</organism>
<dbReference type="Proteomes" id="UP000033519">
    <property type="component" value="Unassembled WGS sequence"/>
</dbReference>
<dbReference type="InterPro" id="IPR006913">
    <property type="entry name" value="CENP-V/GFA"/>
</dbReference>